<evidence type="ECO:0000259" key="15">
    <source>
        <dbReference type="PROSITE" id="PS50893"/>
    </source>
</evidence>
<dbReference type="InterPro" id="IPR040582">
    <property type="entry name" value="OB_MalK-like"/>
</dbReference>
<dbReference type="PROSITE" id="PS00211">
    <property type="entry name" value="ABC_TRANSPORTER_1"/>
    <property type="match status" value="1"/>
</dbReference>
<organism evidence="16 17">
    <name type="scientific">Halobellus rubicundus</name>
    <dbReference type="NCBI Taxonomy" id="2996466"/>
    <lineage>
        <taxon>Archaea</taxon>
        <taxon>Methanobacteriati</taxon>
        <taxon>Methanobacteriota</taxon>
        <taxon>Stenosarchaea group</taxon>
        <taxon>Halobacteria</taxon>
        <taxon>Halobacteriales</taxon>
        <taxon>Haloferacaceae</taxon>
        <taxon>Halobellus</taxon>
    </lineage>
</organism>
<evidence type="ECO:0000256" key="6">
    <source>
        <dbReference type="ARBA" id="ARBA00022967"/>
    </source>
</evidence>
<evidence type="ECO:0000313" key="16">
    <source>
        <dbReference type="EMBL" id="MFA1610828.1"/>
    </source>
</evidence>
<feature type="domain" description="ABC transporter" evidence="15">
    <location>
        <begin position="4"/>
        <end position="234"/>
    </location>
</feature>
<evidence type="ECO:0000256" key="11">
    <source>
        <dbReference type="ARBA" id="ARBA00061029"/>
    </source>
</evidence>
<dbReference type="InterPro" id="IPR003593">
    <property type="entry name" value="AAA+_ATPase"/>
</dbReference>
<dbReference type="GO" id="GO:0005524">
    <property type="term" value="F:ATP binding"/>
    <property type="evidence" value="ECO:0007669"/>
    <property type="project" value="UniProtKB-KW"/>
</dbReference>
<dbReference type="Pfam" id="PF00005">
    <property type="entry name" value="ABC_tran"/>
    <property type="match status" value="1"/>
</dbReference>
<dbReference type="SUPFAM" id="SSF50331">
    <property type="entry name" value="MOP-like"/>
    <property type="match status" value="1"/>
</dbReference>
<evidence type="ECO:0000256" key="3">
    <source>
        <dbReference type="ARBA" id="ARBA00022475"/>
    </source>
</evidence>
<sequence length="378" mass="41861">MTRIEVESLTKSYGSLVAVDDISFEVGEGEFLTIVGPSGCGKTTTLRCIAGLETPTEGRILFDDQDVTDVPVNDRNLAMMFQSIALYPHMTLRENIEYPLKVKGVPKSERREAAEEAAEVMQIGESLDKYPGSLSGGQQQRVALAQTVVGDPVAFLMDEPLSDLDAKLKIDIRKEIQRIHKRLGQPAVYVTHDQEEAMTMSDRIIVMNEGQIEQIGDVDEVHLYPNNTFVAEFIGNPSMNFLDCSVVEWGDETAVVDVEGSRIEFPIERTASQFEGEEAILGVRPQHVSFAGEDRSFTATVRLIEPLDDRALATIDGPQGELAALIPRDSDVAEGDEVDIHLNPRELHLFDRETTRLVGRSQRNPTAAREVIDAEDHV</sequence>
<keyword evidence="4" id="KW-0547">Nucleotide-binding</keyword>
<keyword evidence="2" id="KW-0813">Transport</keyword>
<dbReference type="Proteomes" id="UP001570511">
    <property type="component" value="Unassembled WGS sequence"/>
</dbReference>
<keyword evidence="5 16" id="KW-0067">ATP-binding</keyword>
<dbReference type="InterPro" id="IPR003439">
    <property type="entry name" value="ABC_transporter-like_ATP-bd"/>
</dbReference>
<comment type="function">
    <text evidence="10">Part of the ABC transporter complex XacGHIJK involved in the uptake of xylose and arabinose. Responsible for energy coupling to the transport system.</text>
</comment>
<dbReference type="InterPro" id="IPR047641">
    <property type="entry name" value="ABC_transpr_MalK/UgpC-like"/>
</dbReference>
<evidence type="ECO:0000313" key="17">
    <source>
        <dbReference type="Proteomes" id="UP001570511"/>
    </source>
</evidence>
<comment type="catalytic activity">
    <reaction evidence="9">
        <text>L-arabinose(out) + ATP + H2O = L-arabinose(in) + ADP + phosphate + H(+)</text>
        <dbReference type="Rhea" id="RHEA:30007"/>
        <dbReference type="ChEBI" id="CHEBI:15377"/>
        <dbReference type="ChEBI" id="CHEBI:15378"/>
        <dbReference type="ChEBI" id="CHEBI:17535"/>
        <dbReference type="ChEBI" id="CHEBI:30616"/>
        <dbReference type="ChEBI" id="CHEBI:43474"/>
        <dbReference type="ChEBI" id="CHEBI:456216"/>
        <dbReference type="EC" id="7.5.2.13"/>
    </reaction>
    <physiologicalReaction direction="left-to-right" evidence="9">
        <dbReference type="Rhea" id="RHEA:30008"/>
    </physiologicalReaction>
</comment>
<proteinExistence type="inferred from homology"/>
<dbReference type="PANTHER" id="PTHR43875">
    <property type="entry name" value="MALTODEXTRIN IMPORT ATP-BINDING PROTEIN MSMX"/>
    <property type="match status" value="1"/>
</dbReference>
<dbReference type="Pfam" id="PF17912">
    <property type="entry name" value="OB_MalK"/>
    <property type="match status" value="1"/>
</dbReference>
<comment type="subcellular location">
    <subcellularLocation>
        <location evidence="1">Cell membrane</location>
        <topology evidence="1">Peripheral membrane protein</topology>
    </subcellularLocation>
</comment>
<evidence type="ECO:0000256" key="8">
    <source>
        <dbReference type="ARBA" id="ARBA00050355"/>
    </source>
</evidence>
<dbReference type="InterPro" id="IPR027417">
    <property type="entry name" value="P-loop_NTPase"/>
</dbReference>
<dbReference type="GO" id="GO:0005886">
    <property type="term" value="C:plasma membrane"/>
    <property type="evidence" value="ECO:0007669"/>
    <property type="project" value="UniProtKB-SubCell"/>
</dbReference>
<comment type="caution">
    <text evidence="16">The sequence shown here is derived from an EMBL/GenBank/DDBJ whole genome shotgun (WGS) entry which is preliminary data.</text>
</comment>
<reference evidence="16 17" key="1">
    <citation type="submission" date="2024-08" db="EMBL/GenBank/DDBJ databases">
        <title>Halobellus sp. MBLA0158 whole genome sequence.</title>
        <authorList>
            <person name="Hwang C.Y."/>
            <person name="Cho E.-S."/>
            <person name="Seo M.-J."/>
        </authorList>
    </citation>
    <scope>NUCLEOTIDE SEQUENCE [LARGE SCALE GENOMIC DNA]</scope>
    <source>
        <strain evidence="16 17">MBLA0158</strain>
    </source>
</reference>
<dbReference type="AlphaFoldDB" id="A0ABD5MAB2"/>
<keyword evidence="7" id="KW-0472">Membrane</keyword>
<evidence type="ECO:0000256" key="10">
    <source>
        <dbReference type="ARBA" id="ARBA00053454"/>
    </source>
</evidence>
<name>A0ABD5MAB2_9EURY</name>
<dbReference type="PROSITE" id="PS50893">
    <property type="entry name" value="ABC_TRANSPORTER_2"/>
    <property type="match status" value="1"/>
</dbReference>
<dbReference type="InterPro" id="IPR017871">
    <property type="entry name" value="ABC_transporter-like_CS"/>
</dbReference>
<dbReference type="Gene3D" id="2.40.50.100">
    <property type="match status" value="1"/>
</dbReference>
<evidence type="ECO:0000256" key="4">
    <source>
        <dbReference type="ARBA" id="ARBA00022741"/>
    </source>
</evidence>
<keyword evidence="17" id="KW-1185">Reference proteome</keyword>
<dbReference type="Gene3D" id="2.40.50.140">
    <property type="entry name" value="Nucleic acid-binding proteins"/>
    <property type="match status" value="1"/>
</dbReference>
<evidence type="ECO:0000256" key="2">
    <source>
        <dbReference type="ARBA" id="ARBA00022448"/>
    </source>
</evidence>
<evidence type="ECO:0000256" key="13">
    <source>
        <dbReference type="ARBA" id="ARBA00066315"/>
    </source>
</evidence>
<dbReference type="GO" id="GO:1902495">
    <property type="term" value="C:transmembrane transporter complex"/>
    <property type="evidence" value="ECO:0007669"/>
    <property type="project" value="UniProtKB-ARBA"/>
</dbReference>
<dbReference type="RefSeq" id="WP_372388630.1">
    <property type="nucleotide sequence ID" value="NZ_JBGNYA010000001.1"/>
</dbReference>
<accession>A0ABD5MAB2</accession>
<keyword evidence="6" id="KW-1278">Translocase</keyword>
<dbReference type="SUPFAM" id="SSF52540">
    <property type="entry name" value="P-loop containing nucleoside triphosphate hydrolases"/>
    <property type="match status" value="1"/>
</dbReference>
<dbReference type="InterPro" id="IPR008995">
    <property type="entry name" value="Mo/tungstate-bd_C_term_dom"/>
</dbReference>
<dbReference type="EMBL" id="JBGNYA010000001">
    <property type="protein sequence ID" value="MFA1610828.1"/>
    <property type="molecule type" value="Genomic_DNA"/>
</dbReference>
<evidence type="ECO:0000256" key="7">
    <source>
        <dbReference type="ARBA" id="ARBA00023136"/>
    </source>
</evidence>
<dbReference type="GO" id="GO:0022857">
    <property type="term" value="F:transmembrane transporter activity"/>
    <property type="evidence" value="ECO:0007669"/>
    <property type="project" value="UniProtKB-ARBA"/>
</dbReference>
<evidence type="ECO:0000256" key="5">
    <source>
        <dbReference type="ARBA" id="ARBA00022840"/>
    </source>
</evidence>
<evidence type="ECO:0000256" key="9">
    <source>
        <dbReference type="ARBA" id="ARBA00051890"/>
    </source>
</evidence>
<protein>
    <recommendedName>
        <fullName evidence="13">ABC-type D-xylose/L-arabinose transporter</fullName>
        <ecNumber evidence="13">7.5.2.13</ecNumber>
    </recommendedName>
</protein>
<dbReference type="FunFam" id="3.40.50.300:FF:000042">
    <property type="entry name" value="Maltose/maltodextrin ABC transporter, ATP-binding protein"/>
    <property type="match status" value="1"/>
</dbReference>
<comment type="similarity">
    <text evidence="11">Belongs to the ABC transporter superfamily. Carbohydrate uptake transporter-1 (CUT1) (TC 3.A.1.1) family.</text>
</comment>
<dbReference type="InterPro" id="IPR012340">
    <property type="entry name" value="NA-bd_OB-fold"/>
</dbReference>
<comment type="catalytic activity">
    <reaction evidence="8">
        <text>D-xylose(out) + ATP + H2O = D-xylose(in) + ADP + phosphate + H(+)</text>
        <dbReference type="Rhea" id="RHEA:29899"/>
        <dbReference type="ChEBI" id="CHEBI:15377"/>
        <dbReference type="ChEBI" id="CHEBI:15378"/>
        <dbReference type="ChEBI" id="CHEBI:30616"/>
        <dbReference type="ChEBI" id="CHEBI:43474"/>
        <dbReference type="ChEBI" id="CHEBI:53455"/>
        <dbReference type="ChEBI" id="CHEBI:456216"/>
        <dbReference type="EC" id="7.5.2.13"/>
    </reaction>
    <physiologicalReaction direction="left-to-right" evidence="8">
        <dbReference type="Rhea" id="RHEA:29900"/>
    </physiologicalReaction>
</comment>
<dbReference type="Gene3D" id="3.40.50.300">
    <property type="entry name" value="P-loop containing nucleotide triphosphate hydrolases"/>
    <property type="match status" value="1"/>
</dbReference>
<dbReference type="SMART" id="SM00382">
    <property type="entry name" value="AAA"/>
    <property type="match status" value="1"/>
</dbReference>
<dbReference type="EC" id="7.5.2.13" evidence="13"/>
<comment type="subunit">
    <text evidence="12">The complex is composed of two ATP-binding proteins (XacJ and XacK), two transmembrane proteins (XacH and XacI) and a solute-binding protein (XacG).</text>
</comment>
<evidence type="ECO:0000256" key="12">
    <source>
        <dbReference type="ARBA" id="ARBA00065962"/>
    </source>
</evidence>
<gene>
    <name evidence="16" type="ORF">OS889_07425</name>
</gene>
<dbReference type="PANTHER" id="PTHR43875:SF15">
    <property type="entry name" value="TREHALOSE IMPORT ATP-BINDING PROTEIN SUGC"/>
    <property type="match status" value="1"/>
</dbReference>
<feature type="region of interest" description="Disordered" evidence="14">
    <location>
        <begin position="359"/>
        <end position="378"/>
    </location>
</feature>
<keyword evidence="3" id="KW-1003">Cell membrane</keyword>
<evidence type="ECO:0000256" key="1">
    <source>
        <dbReference type="ARBA" id="ARBA00004202"/>
    </source>
</evidence>
<evidence type="ECO:0000256" key="14">
    <source>
        <dbReference type="SAM" id="MobiDB-lite"/>
    </source>
</evidence>